<organism evidence="1 2">
    <name type="scientific">Cetraspora pellucida</name>
    <dbReference type="NCBI Taxonomy" id="1433469"/>
    <lineage>
        <taxon>Eukaryota</taxon>
        <taxon>Fungi</taxon>
        <taxon>Fungi incertae sedis</taxon>
        <taxon>Mucoromycota</taxon>
        <taxon>Glomeromycotina</taxon>
        <taxon>Glomeromycetes</taxon>
        <taxon>Diversisporales</taxon>
        <taxon>Gigasporaceae</taxon>
        <taxon>Cetraspora</taxon>
    </lineage>
</organism>
<protein>
    <submittedName>
        <fullName evidence="1">3074_t:CDS:1</fullName>
    </submittedName>
</protein>
<name>A0ACA9QJT2_9GLOM</name>
<sequence length="62" mass="7529">VQYFKHSEIYKLQQRLSITCTDSAVEVWLRCWITVSKAMVISFKKYFTKEDYDELRKCLDNE</sequence>
<reference evidence="1" key="1">
    <citation type="submission" date="2021-06" db="EMBL/GenBank/DDBJ databases">
        <authorList>
            <person name="Kallberg Y."/>
            <person name="Tangrot J."/>
            <person name="Rosling A."/>
        </authorList>
    </citation>
    <scope>NUCLEOTIDE SEQUENCE</scope>
    <source>
        <strain evidence="1">28 12/20/2015</strain>
    </source>
</reference>
<evidence type="ECO:0000313" key="2">
    <source>
        <dbReference type="Proteomes" id="UP000789366"/>
    </source>
</evidence>
<dbReference type="Proteomes" id="UP000789366">
    <property type="component" value="Unassembled WGS sequence"/>
</dbReference>
<dbReference type="EMBL" id="CAJVPW010045185">
    <property type="protein sequence ID" value="CAG8755420.1"/>
    <property type="molecule type" value="Genomic_DNA"/>
</dbReference>
<gene>
    <name evidence="1" type="ORF">SPELUC_LOCUS14770</name>
</gene>
<proteinExistence type="predicted"/>
<keyword evidence="2" id="KW-1185">Reference proteome</keyword>
<feature type="non-terminal residue" evidence="1">
    <location>
        <position position="1"/>
    </location>
</feature>
<accession>A0ACA9QJT2</accession>
<comment type="caution">
    <text evidence="1">The sequence shown here is derived from an EMBL/GenBank/DDBJ whole genome shotgun (WGS) entry which is preliminary data.</text>
</comment>
<evidence type="ECO:0000313" key="1">
    <source>
        <dbReference type="EMBL" id="CAG8755420.1"/>
    </source>
</evidence>